<accession>A0ABN1MNA4</accession>
<organism evidence="2 3">
    <name type="scientific">Wandonia haliotis</name>
    <dbReference type="NCBI Taxonomy" id="574963"/>
    <lineage>
        <taxon>Bacteria</taxon>
        <taxon>Pseudomonadati</taxon>
        <taxon>Bacteroidota</taxon>
        <taxon>Flavobacteriia</taxon>
        <taxon>Flavobacteriales</taxon>
        <taxon>Crocinitomicaceae</taxon>
        <taxon>Wandonia</taxon>
    </lineage>
</organism>
<evidence type="ECO:0000256" key="1">
    <source>
        <dbReference type="ARBA" id="ARBA00007198"/>
    </source>
</evidence>
<dbReference type="SUPFAM" id="SSF52833">
    <property type="entry name" value="Thioredoxin-like"/>
    <property type="match status" value="1"/>
</dbReference>
<comment type="caution">
    <text evidence="2">The sequence shown here is derived from an EMBL/GenBank/DDBJ whole genome shotgun (WGS) entry which is preliminary data.</text>
</comment>
<evidence type="ECO:0008006" key="4">
    <source>
        <dbReference type="Google" id="ProtNLM"/>
    </source>
</evidence>
<evidence type="ECO:0000313" key="2">
    <source>
        <dbReference type="EMBL" id="GAA0874783.1"/>
    </source>
</evidence>
<dbReference type="Proteomes" id="UP001501126">
    <property type="component" value="Unassembled WGS sequence"/>
</dbReference>
<dbReference type="InterPro" id="IPR036249">
    <property type="entry name" value="Thioredoxin-like_sf"/>
</dbReference>
<reference evidence="2 3" key="1">
    <citation type="journal article" date="2019" name="Int. J. Syst. Evol. Microbiol.">
        <title>The Global Catalogue of Microorganisms (GCM) 10K type strain sequencing project: providing services to taxonomists for standard genome sequencing and annotation.</title>
        <authorList>
            <consortium name="The Broad Institute Genomics Platform"/>
            <consortium name="The Broad Institute Genome Sequencing Center for Infectious Disease"/>
            <person name="Wu L."/>
            <person name="Ma J."/>
        </authorList>
    </citation>
    <scope>NUCLEOTIDE SEQUENCE [LARGE SCALE GENOMIC DNA]</scope>
    <source>
        <strain evidence="2 3">JCM 16083</strain>
    </source>
</reference>
<keyword evidence="3" id="KW-1185">Reference proteome</keyword>
<sequence>MTLQDIKSDLYSEEELDKMKELAGSYEAIFSKRAMKYKEWNVKDKVKTDDDYREFLLKDYTFLKRPALVYEDTIFAGNSKKTVEAAGNFLASL</sequence>
<dbReference type="EMBL" id="BAAAFH010000006">
    <property type="protein sequence ID" value="GAA0874783.1"/>
    <property type="molecule type" value="Genomic_DNA"/>
</dbReference>
<name>A0ABN1MNA4_9FLAO</name>
<proteinExistence type="inferred from homology"/>
<dbReference type="Pfam" id="PF03960">
    <property type="entry name" value="ArsC"/>
    <property type="match status" value="1"/>
</dbReference>
<comment type="similarity">
    <text evidence="1">Belongs to the ArsC family.</text>
</comment>
<evidence type="ECO:0000313" key="3">
    <source>
        <dbReference type="Proteomes" id="UP001501126"/>
    </source>
</evidence>
<dbReference type="InterPro" id="IPR006660">
    <property type="entry name" value="Arsenate_reductase-like"/>
</dbReference>
<protein>
    <recommendedName>
        <fullName evidence="4">Arsenate reductase</fullName>
    </recommendedName>
</protein>
<gene>
    <name evidence="2" type="ORF">GCM10009118_11910</name>
</gene>
<dbReference type="Gene3D" id="3.40.30.10">
    <property type="entry name" value="Glutaredoxin"/>
    <property type="match status" value="1"/>
</dbReference>